<dbReference type="PANTHER" id="PTHR11802">
    <property type="entry name" value="SERINE PROTEASE FAMILY S10 SERINE CARBOXYPEPTIDASE"/>
    <property type="match status" value="1"/>
</dbReference>
<dbReference type="Pfam" id="PF00450">
    <property type="entry name" value="Peptidase_S10"/>
    <property type="match status" value="1"/>
</dbReference>
<keyword evidence="6" id="KW-0732">Signal</keyword>
<dbReference type="InterPro" id="IPR033124">
    <property type="entry name" value="Ser_caboxypep_his_AS"/>
</dbReference>
<keyword evidence="5 10" id="KW-0645">Protease</keyword>
<dbReference type="PROSITE" id="PS00560">
    <property type="entry name" value="CARBOXYPEPT_SER_HIS"/>
    <property type="match status" value="1"/>
</dbReference>
<dbReference type="FunFam" id="3.40.50.11320:FF:000001">
    <property type="entry name" value="Carboxypeptidase"/>
    <property type="match status" value="1"/>
</dbReference>
<evidence type="ECO:0000256" key="10">
    <source>
        <dbReference type="RuleBase" id="RU361156"/>
    </source>
</evidence>
<keyword evidence="3" id="KW-0964">Secreted</keyword>
<evidence type="ECO:0000313" key="12">
    <source>
        <dbReference type="EMBL" id="ESW26412.1"/>
    </source>
</evidence>
<evidence type="ECO:0000313" key="13">
    <source>
        <dbReference type="Proteomes" id="UP000000226"/>
    </source>
</evidence>
<dbReference type="SUPFAM" id="SSF53474">
    <property type="entry name" value="alpha/beta-Hydrolases"/>
    <property type="match status" value="1"/>
</dbReference>
<comment type="subcellular location">
    <subcellularLocation>
        <location evidence="1">Secreted</location>
    </subcellularLocation>
</comment>
<keyword evidence="4 10" id="KW-0121">Carboxypeptidase</keyword>
<dbReference type="MEROPS" id="S10.A20"/>
<dbReference type="OMA" id="DQVYERI"/>
<dbReference type="STRING" id="3885.V7C8A7"/>
<keyword evidence="11" id="KW-0472">Membrane</keyword>
<proteinExistence type="inferred from homology"/>
<dbReference type="SMR" id="V7C8A7"/>
<keyword evidence="9" id="KW-0325">Glycoprotein</keyword>
<dbReference type="Gene3D" id="3.40.50.1820">
    <property type="entry name" value="alpha/beta hydrolase"/>
    <property type="match status" value="1"/>
</dbReference>
<dbReference type="GO" id="GO:0005576">
    <property type="term" value="C:extracellular region"/>
    <property type="evidence" value="ECO:0007669"/>
    <property type="project" value="UniProtKB-SubCell"/>
</dbReference>
<evidence type="ECO:0000256" key="3">
    <source>
        <dbReference type="ARBA" id="ARBA00022525"/>
    </source>
</evidence>
<keyword evidence="8" id="KW-1015">Disulfide bond</keyword>
<reference evidence="13" key="1">
    <citation type="journal article" date="2014" name="Nat. Genet.">
        <title>A reference genome for common bean and genome-wide analysis of dual domestications.</title>
        <authorList>
            <person name="Schmutz J."/>
            <person name="McClean P.E."/>
            <person name="Mamidi S."/>
            <person name="Wu G.A."/>
            <person name="Cannon S.B."/>
            <person name="Grimwood J."/>
            <person name="Jenkins J."/>
            <person name="Shu S."/>
            <person name="Song Q."/>
            <person name="Chavarro C."/>
            <person name="Torres-Torres M."/>
            <person name="Geffroy V."/>
            <person name="Moghaddam S.M."/>
            <person name="Gao D."/>
            <person name="Abernathy B."/>
            <person name="Barry K."/>
            <person name="Blair M."/>
            <person name="Brick M.A."/>
            <person name="Chovatia M."/>
            <person name="Gepts P."/>
            <person name="Goodstein D.M."/>
            <person name="Gonzales M."/>
            <person name="Hellsten U."/>
            <person name="Hyten D.L."/>
            <person name="Jia G."/>
            <person name="Kelly J.D."/>
            <person name="Kudrna D."/>
            <person name="Lee R."/>
            <person name="Richard M.M."/>
            <person name="Miklas P.N."/>
            <person name="Osorno J.M."/>
            <person name="Rodrigues J."/>
            <person name="Thareau V."/>
            <person name="Urrea C.A."/>
            <person name="Wang M."/>
            <person name="Yu Y."/>
            <person name="Zhang M."/>
            <person name="Wing R.A."/>
            <person name="Cregan P.B."/>
            <person name="Rokhsar D.S."/>
            <person name="Jackson S.A."/>
        </authorList>
    </citation>
    <scope>NUCLEOTIDE SEQUENCE [LARGE SCALE GENOMIC DNA]</scope>
    <source>
        <strain evidence="13">cv. G19833</strain>
    </source>
</reference>
<dbReference type="eggNOG" id="KOG1282">
    <property type="taxonomic scope" value="Eukaryota"/>
</dbReference>
<evidence type="ECO:0000256" key="9">
    <source>
        <dbReference type="ARBA" id="ARBA00023180"/>
    </source>
</evidence>
<dbReference type="OrthoDB" id="443318at2759"/>
<dbReference type="Gene3D" id="3.40.50.11320">
    <property type="match status" value="1"/>
</dbReference>
<keyword evidence="11" id="KW-1133">Transmembrane helix</keyword>
<dbReference type="EC" id="3.4.16.-" evidence="10"/>
<organism evidence="12 13">
    <name type="scientific">Phaseolus vulgaris</name>
    <name type="common">Kidney bean</name>
    <name type="synonym">French bean</name>
    <dbReference type="NCBI Taxonomy" id="3885"/>
    <lineage>
        <taxon>Eukaryota</taxon>
        <taxon>Viridiplantae</taxon>
        <taxon>Streptophyta</taxon>
        <taxon>Embryophyta</taxon>
        <taxon>Tracheophyta</taxon>
        <taxon>Spermatophyta</taxon>
        <taxon>Magnoliopsida</taxon>
        <taxon>eudicotyledons</taxon>
        <taxon>Gunneridae</taxon>
        <taxon>Pentapetalae</taxon>
        <taxon>rosids</taxon>
        <taxon>fabids</taxon>
        <taxon>Fabales</taxon>
        <taxon>Fabaceae</taxon>
        <taxon>Papilionoideae</taxon>
        <taxon>50 kb inversion clade</taxon>
        <taxon>NPAAA clade</taxon>
        <taxon>indigoferoid/millettioid clade</taxon>
        <taxon>Phaseoleae</taxon>
        <taxon>Phaseolus</taxon>
    </lineage>
</organism>
<keyword evidence="11" id="KW-0812">Transmembrane</keyword>
<dbReference type="Proteomes" id="UP000000226">
    <property type="component" value="Chromosome 3"/>
</dbReference>
<keyword evidence="7 10" id="KW-0378">Hydrolase</keyword>
<protein>
    <recommendedName>
        <fullName evidence="10">Carboxypeptidase</fullName>
        <ecNumber evidence="10">3.4.16.-</ecNumber>
    </recommendedName>
</protein>
<evidence type="ECO:0000256" key="7">
    <source>
        <dbReference type="ARBA" id="ARBA00022801"/>
    </source>
</evidence>
<dbReference type="GO" id="GO:0005773">
    <property type="term" value="C:vacuole"/>
    <property type="evidence" value="ECO:0007669"/>
    <property type="project" value="TreeGrafter"/>
</dbReference>
<dbReference type="PANTHER" id="PTHR11802:SF235">
    <property type="entry name" value="SERINE CARBOXYPEPTIDASE-LIKE 33"/>
    <property type="match status" value="1"/>
</dbReference>
<dbReference type="InterPro" id="IPR001563">
    <property type="entry name" value="Peptidase_S10"/>
</dbReference>
<evidence type="ECO:0000256" key="1">
    <source>
        <dbReference type="ARBA" id="ARBA00004613"/>
    </source>
</evidence>
<accession>V7C8A7</accession>
<dbReference type="GO" id="GO:0004185">
    <property type="term" value="F:serine-type carboxypeptidase activity"/>
    <property type="evidence" value="ECO:0007669"/>
    <property type="project" value="UniProtKB-UniRule"/>
</dbReference>
<name>V7C8A7_PHAVU</name>
<dbReference type="FunFam" id="3.40.50.1820:FF:000013">
    <property type="entry name" value="Carboxypeptidase"/>
    <property type="match status" value="1"/>
</dbReference>
<dbReference type="InterPro" id="IPR029058">
    <property type="entry name" value="AB_hydrolase_fold"/>
</dbReference>
<evidence type="ECO:0000256" key="11">
    <source>
        <dbReference type="SAM" id="Phobius"/>
    </source>
</evidence>
<sequence length="496" mass="56464">MNSMVWPKKSTLVVAVFKKNIINVILILPFLCFFLLSTSFIKASALNATYESDRIIDLPGQPSSPSLSHFSGYITVNENHGRALFYWFFEAQSEPSKKPLLLWLNGGPGCSSIGYGAVVEIGPLIVNKNGEGLLFNKYSWNQEANLLFVESPVGVGFSYTNTSSDTILEDNFVAEDAYNFLVNWLERFPQFKSRDFFISGESYGGHYIPQLAELIFDRNKDSNIYPFINLKGFIVGNPETDDYYDYKGLLEYAWSHAVISDQQYEKAKQVCDFKQFEWSNECNRAMNEVFHDYSEIDIYNIYAPRCPLNSTSSIADESNSIGHELFTKVRNDHRERRMRIFGGYDPCFSNYAEEYFNRKDVQSSFHADTKRATNVAWKVCNNSILRAYNFSVFSVLPIYTKLIKGGLKIWIYSGDADGRVPVIGTRYCVEALGLPLKSRWQTWYHDNQVGGRIVEYEGLTYVTVRGAGHLVPLNKPTQALSLVHSFLTGNHLPTRG</sequence>
<evidence type="ECO:0000256" key="4">
    <source>
        <dbReference type="ARBA" id="ARBA00022645"/>
    </source>
</evidence>
<dbReference type="Gene3D" id="6.10.250.940">
    <property type="match status" value="1"/>
</dbReference>
<evidence type="ECO:0000256" key="5">
    <source>
        <dbReference type="ARBA" id="ARBA00022670"/>
    </source>
</evidence>
<dbReference type="PROSITE" id="PS00131">
    <property type="entry name" value="CARBOXYPEPT_SER_SER"/>
    <property type="match status" value="1"/>
</dbReference>
<evidence type="ECO:0000256" key="8">
    <source>
        <dbReference type="ARBA" id="ARBA00023157"/>
    </source>
</evidence>
<evidence type="ECO:0000256" key="6">
    <source>
        <dbReference type="ARBA" id="ARBA00022729"/>
    </source>
</evidence>
<dbReference type="AlphaFoldDB" id="V7C8A7"/>
<dbReference type="GO" id="GO:0006508">
    <property type="term" value="P:proteolysis"/>
    <property type="evidence" value="ECO:0007669"/>
    <property type="project" value="UniProtKB-KW"/>
</dbReference>
<dbReference type="PRINTS" id="PR00724">
    <property type="entry name" value="CRBOXYPTASEC"/>
</dbReference>
<dbReference type="Gramene" id="ESW26412">
    <property type="protein sequence ID" value="ESW26412"/>
    <property type="gene ID" value="PHAVU_003G118000g"/>
</dbReference>
<evidence type="ECO:0000256" key="2">
    <source>
        <dbReference type="ARBA" id="ARBA00009431"/>
    </source>
</evidence>
<dbReference type="InterPro" id="IPR018202">
    <property type="entry name" value="Ser_caboxypep_ser_AS"/>
</dbReference>
<keyword evidence="13" id="KW-1185">Reference proteome</keyword>
<gene>
    <name evidence="12" type="ORF">PHAVU_003G118000g</name>
</gene>
<comment type="similarity">
    <text evidence="2 10">Belongs to the peptidase S10 family.</text>
</comment>
<feature type="transmembrane region" description="Helical" evidence="11">
    <location>
        <begin position="21"/>
        <end position="41"/>
    </location>
</feature>
<dbReference type="EMBL" id="CM002290">
    <property type="protein sequence ID" value="ESW26412.1"/>
    <property type="molecule type" value="Genomic_DNA"/>
</dbReference>